<accession>A0A840R749</accession>
<protein>
    <submittedName>
        <fullName evidence="2">Uncharacterized protein</fullName>
    </submittedName>
</protein>
<dbReference type="Proteomes" id="UP000536640">
    <property type="component" value="Unassembled WGS sequence"/>
</dbReference>
<sequence>MSEFPSGDFTITNIDTERKIRVILADSDEYEDYQLGNTYTTVATGKPHLMLEYYDEDEEEAPSELETLWCFNDSVDSYGKVCATLVSVAVKEKQNIGSYVIGITSHPARRVETTDPQLELMMPDFWTGSFKQWHEFALNIDDFILQAPVPKFWTEGESAWQVFVKMGFASPYSTPGLIESLEALPVPHELKSGTPIMELLGSAKNYYEYYRLSDARKGTPQGGTTELTGAGTDSSYSGMNKRWQTDGTYIWSVGGGGGSGGPIESESYLTDLDRDDYNSLVGLPKGEYGQRWIFKPV</sequence>
<feature type="region of interest" description="Disordered" evidence="1">
    <location>
        <begin position="217"/>
        <end position="236"/>
    </location>
</feature>
<name>A0A840R749_9GAMM</name>
<dbReference type="RefSeq" id="WP_184464872.1">
    <property type="nucleotide sequence ID" value="NZ_JACHHW010000013.1"/>
</dbReference>
<comment type="caution">
    <text evidence="2">The sequence shown here is derived from an EMBL/GenBank/DDBJ whole genome shotgun (WGS) entry which is preliminary data.</text>
</comment>
<evidence type="ECO:0000313" key="2">
    <source>
        <dbReference type="EMBL" id="MBB5189075.1"/>
    </source>
</evidence>
<evidence type="ECO:0000256" key="1">
    <source>
        <dbReference type="SAM" id="MobiDB-lite"/>
    </source>
</evidence>
<reference evidence="2 3" key="1">
    <citation type="submission" date="2020-08" db="EMBL/GenBank/DDBJ databases">
        <title>Genomic Encyclopedia of Type Strains, Phase IV (KMG-IV): sequencing the most valuable type-strain genomes for metagenomic binning, comparative biology and taxonomic classification.</title>
        <authorList>
            <person name="Goeker M."/>
        </authorList>
    </citation>
    <scope>NUCLEOTIDE SEQUENCE [LARGE SCALE GENOMIC DNA]</scope>
    <source>
        <strain evidence="2 3">DSM 25701</strain>
    </source>
</reference>
<evidence type="ECO:0000313" key="3">
    <source>
        <dbReference type="Proteomes" id="UP000536640"/>
    </source>
</evidence>
<dbReference type="AlphaFoldDB" id="A0A840R749"/>
<gene>
    <name evidence="2" type="ORF">HNQ57_003375</name>
</gene>
<keyword evidence="3" id="KW-1185">Reference proteome</keyword>
<proteinExistence type="predicted"/>
<dbReference type="EMBL" id="JACHHW010000013">
    <property type="protein sequence ID" value="MBB5189075.1"/>
    <property type="molecule type" value="Genomic_DNA"/>
</dbReference>
<feature type="compositionally biased region" description="Polar residues" evidence="1">
    <location>
        <begin position="222"/>
        <end position="236"/>
    </location>
</feature>
<organism evidence="2 3">
    <name type="scientific">Zhongshania antarctica</name>
    <dbReference type="NCBI Taxonomy" id="641702"/>
    <lineage>
        <taxon>Bacteria</taxon>
        <taxon>Pseudomonadati</taxon>
        <taxon>Pseudomonadota</taxon>
        <taxon>Gammaproteobacteria</taxon>
        <taxon>Cellvibrionales</taxon>
        <taxon>Spongiibacteraceae</taxon>
        <taxon>Zhongshania</taxon>
    </lineage>
</organism>